<sequence>MEQCPRKCLLANPLLKSFERRAWALTGLVFLTALPGTSVAGLDAVCLQLLPTHRRSTSLACRRAFLVRIYQKPRRIGQMEAQQSFEDPTIVQFDHHVLLRNDYLCRHNTVMYANV</sequence>
<evidence type="ECO:0000313" key="2">
    <source>
        <dbReference type="Proteomes" id="UP000027222"/>
    </source>
</evidence>
<evidence type="ECO:0000313" key="1">
    <source>
        <dbReference type="EMBL" id="KDR73810.1"/>
    </source>
</evidence>
<gene>
    <name evidence="1" type="ORF">GALMADRAFT_633343</name>
</gene>
<organism evidence="1 2">
    <name type="scientific">Galerina marginata (strain CBS 339.88)</name>
    <dbReference type="NCBI Taxonomy" id="685588"/>
    <lineage>
        <taxon>Eukaryota</taxon>
        <taxon>Fungi</taxon>
        <taxon>Dikarya</taxon>
        <taxon>Basidiomycota</taxon>
        <taxon>Agaricomycotina</taxon>
        <taxon>Agaricomycetes</taxon>
        <taxon>Agaricomycetidae</taxon>
        <taxon>Agaricales</taxon>
        <taxon>Agaricineae</taxon>
        <taxon>Strophariaceae</taxon>
        <taxon>Galerina</taxon>
    </lineage>
</organism>
<keyword evidence="2" id="KW-1185">Reference proteome</keyword>
<dbReference type="EMBL" id="KL142385">
    <property type="protein sequence ID" value="KDR73810.1"/>
    <property type="molecule type" value="Genomic_DNA"/>
</dbReference>
<name>A0A067SS72_GALM3</name>
<proteinExistence type="predicted"/>
<dbReference type="OrthoDB" id="1726137at2759"/>
<reference evidence="2" key="1">
    <citation type="journal article" date="2014" name="Proc. Natl. Acad. Sci. U.S.A.">
        <title>Extensive sampling of basidiomycete genomes demonstrates inadequacy of the white-rot/brown-rot paradigm for wood decay fungi.</title>
        <authorList>
            <person name="Riley R."/>
            <person name="Salamov A.A."/>
            <person name="Brown D.W."/>
            <person name="Nagy L.G."/>
            <person name="Floudas D."/>
            <person name="Held B.W."/>
            <person name="Levasseur A."/>
            <person name="Lombard V."/>
            <person name="Morin E."/>
            <person name="Otillar R."/>
            <person name="Lindquist E.A."/>
            <person name="Sun H."/>
            <person name="LaButti K.M."/>
            <person name="Schmutz J."/>
            <person name="Jabbour D."/>
            <person name="Luo H."/>
            <person name="Baker S.E."/>
            <person name="Pisabarro A.G."/>
            <person name="Walton J.D."/>
            <person name="Blanchette R.A."/>
            <person name="Henrissat B."/>
            <person name="Martin F."/>
            <person name="Cullen D."/>
            <person name="Hibbett D.S."/>
            <person name="Grigoriev I.V."/>
        </authorList>
    </citation>
    <scope>NUCLEOTIDE SEQUENCE [LARGE SCALE GENOMIC DNA]</scope>
    <source>
        <strain evidence="2">CBS 339.88</strain>
    </source>
</reference>
<dbReference type="AlphaFoldDB" id="A0A067SS72"/>
<dbReference type="HOGENOM" id="CLU_2109218_0_0_1"/>
<accession>A0A067SS72</accession>
<dbReference type="Proteomes" id="UP000027222">
    <property type="component" value="Unassembled WGS sequence"/>
</dbReference>
<protein>
    <submittedName>
        <fullName evidence="1">Uncharacterized protein</fullName>
    </submittedName>
</protein>